<evidence type="ECO:0000256" key="5">
    <source>
        <dbReference type="ARBA" id="ARBA00022363"/>
    </source>
</evidence>
<evidence type="ECO:0000256" key="15">
    <source>
        <dbReference type="PIRSR" id="PIRSR603739-50"/>
    </source>
</evidence>
<accession>A0A6N7LPD3</accession>
<evidence type="ECO:0000256" key="1">
    <source>
        <dbReference type="ARBA" id="ARBA00001352"/>
    </source>
</evidence>
<feature type="domain" description="Radical SAM core" evidence="16">
    <location>
        <begin position="112"/>
        <end position="330"/>
    </location>
</feature>
<evidence type="ECO:0000256" key="12">
    <source>
        <dbReference type="ARBA" id="ARBA00023235"/>
    </source>
</evidence>
<evidence type="ECO:0000256" key="11">
    <source>
        <dbReference type="ARBA" id="ARBA00023014"/>
    </source>
</evidence>
<comment type="cofactor">
    <cofactor evidence="2 15">
        <name>pyridoxal 5'-phosphate</name>
        <dbReference type="ChEBI" id="CHEBI:597326"/>
    </cofactor>
</comment>
<name>A0A6N7LPD3_9GAMM</name>
<evidence type="ECO:0000256" key="10">
    <source>
        <dbReference type="ARBA" id="ARBA00023004"/>
    </source>
</evidence>
<comment type="catalytic activity">
    <reaction evidence="1">
        <text>L-lysine = D-beta-lysine</text>
        <dbReference type="Rhea" id="RHEA:44148"/>
        <dbReference type="ChEBI" id="CHEBI:32551"/>
        <dbReference type="ChEBI" id="CHEBI:84138"/>
    </reaction>
</comment>
<organism evidence="17 18">
    <name type="scientific">Alcanivorax sediminis</name>
    <dbReference type="NCBI Taxonomy" id="2663008"/>
    <lineage>
        <taxon>Bacteria</taxon>
        <taxon>Pseudomonadati</taxon>
        <taxon>Pseudomonadota</taxon>
        <taxon>Gammaproteobacteria</taxon>
        <taxon>Oceanospirillales</taxon>
        <taxon>Alcanivoracaceae</taxon>
        <taxon>Alcanivorax</taxon>
    </lineage>
</organism>
<dbReference type="GO" id="GO:0046872">
    <property type="term" value="F:metal ion binding"/>
    <property type="evidence" value="ECO:0007669"/>
    <property type="project" value="UniProtKB-KW"/>
</dbReference>
<comment type="similarity">
    <text evidence="4">Belongs to the radical SAM superfamily. KamA family.</text>
</comment>
<dbReference type="InterPro" id="IPR003739">
    <property type="entry name" value="Lys_aminomutase/Glu_NH3_mut"/>
</dbReference>
<keyword evidence="11 14" id="KW-0411">Iron-sulfur</keyword>
<dbReference type="InterPro" id="IPR058240">
    <property type="entry name" value="rSAM_sf"/>
</dbReference>
<feature type="binding site" evidence="14">
    <location>
        <position position="133"/>
    </location>
    <ligand>
        <name>[4Fe-4S] cluster</name>
        <dbReference type="ChEBI" id="CHEBI:49883"/>
        <note>4Fe-4S-S-AdoMet</note>
    </ligand>
</feature>
<dbReference type="PANTHER" id="PTHR30538">
    <property type="entry name" value="LYSINE 2,3-AMINOMUTASE-RELATED"/>
    <property type="match status" value="1"/>
</dbReference>
<dbReference type="Pfam" id="PF04055">
    <property type="entry name" value="Radical_SAM"/>
    <property type="match status" value="1"/>
</dbReference>
<dbReference type="Gene3D" id="3.20.20.70">
    <property type="entry name" value="Aldolase class I"/>
    <property type="match status" value="1"/>
</dbReference>
<evidence type="ECO:0000256" key="3">
    <source>
        <dbReference type="ARBA" id="ARBA00001966"/>
    </source>
</evidence>
<feature type="binding site" evidence="14">
    <location>
        <position position="126"/>
    </location>
    <ligand>
        <name>[4Fe-4S] cluster</name>
        <dbReference type="ChEBI" id="CHEBI:49883"/>
        <note>4Fe-4S-S-AdoMet</note>
    </ligand>
</feature>
<dbReference type="GO" id="GO:0051539">
    <property type="term" value="F:4 iron, 4 sulfur cluster binding"/>
    <property type="evidence" value="ECO:0007669"/>
    <property type="project" value="UniProtKB-KW"/>
</dbReference>
<evidence type="ECO:0000256" key="8">
    <source>
        <dbReference type="ARBA" id="ARBA00022723"/>
    </source>
</evidence>
<evidence type="ECO:0000256" key="13">
    <source>
        <dbReference type="ARBA" id="ARBA00030756"/>
    </source>
</evidence>
<dbReference type="PROSITE" id="PS51918">
    <property type="entry name" value="RADICAL_SAM"/>
    <property type="match status" value="1"/>
</dbReference>
<dbReference type="AlphaFoldDB" id="A0A6N7LPD3"/>
<evidence type="ECO:0000313" key="17">
    <source>
        <dbReference type="EMBL" id="MQX51712.1"/>
    </source>
</evidence>
<evidence type="ECO:0000256" key="9">
    <source>
        <dbReference type="ARBA" id="ARBA00022898"/>
    </source>
</evidence>
<dbReference type="SFLD" id="SFLDG01070">
    <property type="entry name" value="PLP-dependent"/>
    <property type="match status" value="1"/>
</dbReference>
<dbReference type="GO" id="GO:0016853">
    <property type="term" value="F:isomerase activity"/>
    <property type="evidence" value="ECO:0007669"/>
    <property type="project" value="UniProtKB-KW"/>
</dbReference>
<dbReference type="SFLD" id="SFLDS00029">
    <property type="entry name" value="Radical_SAM"/>
    <property type="match status" value="1"/>
</dbReference>
<evidence type="ECO:0000313" key="18">
    <source>
        <dbReference type="Proteomes" id="UP000469421"/>
    </source>
</evidence>
<evidence type="ECO:0000256" key="2">
    <source>
        <dbReference type="ARBA" id="ARBA00001933"/>
    </source>
</evidence>
<evidence type="ECO:0000256" key="7">
    <source>
        <dbReference type="ARBA" id="ARBA00022691"/>
    </source>
</evidence>
<keyword evidence="18" id="KW-1185">Reference proteome</keyword>
<dbReference type="CDD" id="cd01335">
    <property type="entry name" value="Radical_SAM"/>
    <property type="match status" value="1"/>
</dbReference>
<evidence type="ECO:0000256" key="6">
    <source>
        <dbReference type="ARBA" id="ARBA00022485"/>
    </source>
</evidence>
<evidence type="ECO:0000259" key="16">
    <source>
        <dbReference type="PROSITE" id="PS51918"/>
    </source>
</evidence>
<dbReference type="EMBL" id="WIRE01000001">
    <property type="protein sequence ID" value="MQX51712.1"/>
    <property type="molecule type" value="Genomic_DNA"/>
</dbReference>
<dbReference type="PIRSF" id="PIRSF004911">
    <property type="entry name" value="DUF160"/>
    <property type="match status" value="1"/>
</dbReference>
<dbReference type="SUPFAM" id="SSF102114">
    <property type="entry name" value="Radical SAM enzymes"/>
    <property type="match status" value="1"/>
</dbReference>
<keyword evidence="6 14" id="KW-0004">4Fe-4S</keyword>
<protein>
    <recommendedName>
        <fullName evidence="5">L-lysine 2,3-aminomutase</fullName>
    </recommendedName>
    <alternativeName>
        <fullName evidence="13">EF-P post-translational modification enzyme B</fullName>
    </alternativeName>
</protein>
<dbReference type="NCBIfam" id="TIGR00238">
    <property type="entry name" value="KamA family radical SAM protein"/>
    <property type="match status" value="1"/>
</dbReference>
<keyword evidence="9 15" id="KW-0663">Pyridoxal phosphate</keyword>
<gene>
    <name evidence="17" type="primary">epmB</name>
    <name evidence="17" type="ORF">GFN93_00535</name>
</gene>
<dbReference type="PANTHER" id="PTHR30538:SF1">
    <property type="entry name" value="L-LYSINE 2,3-AMINOMUTASE"/>
    <property type="match status" value="1"/>
</dbReference>
<keyword evidence="8 14" id="KW-0479">Metal-binding</keyword>
<feature type="modified residue" description="N6-(pyridoxal phosphate)lysine" evidence="15">
    <location>
        <position position="337"/>
    </location>
</feature>
<keyword evidence="12" id="KW-0413">Isomerase</keyword>
<evidence type="ECO:0000256" key="4">
    <source>
        <dbReference type="ARBA" id="ARBA00008703"/>
    </source>
</evidence>
<dbReference type="InterPro" id="IPR007197">
    <property type="entry name" value="rSAM"/>
</dbReference>
<comment type="caution">
    <text evidence="17">The sequence shown here is derived from an EMBL/GenBank/DDBJ whole genome shotgun (WGS) entry which is preliminary data.</text>
</comment>
<dbReference type="NCBIfam" id="TIGR03821">
    <property type="entry name" value="EFP_modif_epmB"/>
    <property type="match status" value="1"/>
</dbReference>
<reference evidence="17 18" key="1">
    <citation type="submission" date="2019-10" db="EMBL/GenBank/DDBJ databases">
        <title>Alcanivorax sp.PA15-N-34 draft genome sequence.</title>
        <authorList>
            <person name="Liao X."/>
            <person name="Shao Z."/>
        </authorList>
    </citation>
    <scope>NUCLEOTIDE SEQUENCE [LARGE SCALE GENOMIC DNA]</scope>
    <source>
        <strain evidence="17 18">PA15-N-34</strain>
    </source>
</reference>
<sequence>MASQRVAIITQDEARWELPDWQRQQADLITDPAELLALLDLAASGLPESLAAARDFPLRVPRRYVDLIEKGNPQDPLLRQVLSVPAELEAVPGYGVDPLEEGDHTPVPGLLHKYHGRALLVVTGACAVHCRYCFRRHFPYQAHLSGKRWEEALEWLSARPDINEVILSGGDPLTLTNRRIGQLLDALAEIPHLRRLRIHSRTPVVIPDRLDDELKRLLSRPRWRTVLVLHANHPREISAQLAERGREWQQAGITLLNQSVLLAGVNDDLDTLVALSDGLHEAGILPYYLHQLDKVAGAAHFAVPDEAALALHQGLRGRLPGFLVPRLSREEPGKPAKTVLAG</sequence>
<dbReference type="Proteomes" id="UP000469421">
    <property type="component" value="Unassembled WGS sequence"/>
</dbReference>
<keyword evidence="7" id="KW-0949">S-adenosyl-L-methionine</keyword>
<proteinExistence type="inferred from homology"/>
<comment type="cofactor">
    <cofactor evidence="3">
        <name>[4Fe-4S] cluster</name>
        <dbReference type="ChEBI" id="CHEBI:49883"/>
    </cofactor>
</comment>
<dbReference type="SFLD" id="SFLDF00314">
    <property type="entry name" value="L-lysine_2_3-aminomutase_(yjeK"/>
    <property type="match status" value="1"/>
</dbReference>
<dbReference type="InterPro" id="IPR013785">
    <property type="entry name" value="Aldolase_TIM"/>
</dbReference>
<keyword evidence="10" id="KW-0408">Iron</keyword>
<evidence type="ECO:0000256" key="14">
    <source>
        <dbReference type="PIRSR" id="PIRSR004911-1"/>
    </source>
</evidence>
<feature type="binding site" evidence="14">
    <location>
        <position position="130"/>
    </location>
    <ligand>
        <name>[4Fe-4S] cluster</name>
        <dbReference type="ChEBI" id="CHEBI:49883"/>
        <note>4Fe-4S-S-AdoMet</note>
    </ligand>
</feature>
<dbReference type="InterPro" id="IPR022462">
    <property type="entry name" value="EpmB"/>
</dbReference>